<dbReference type="Proteomes" id="UP000215902">
    <property type="component" value="Unassembled WGS sequence"/>
</dbReference>
<dbReference type="SMART" id="SM01196">
    <property type="entry name" value="FERM_C"/>
    <property type="match status" value="1"/>
</dbReference>
<dbReference type="AlphaFoldDB" id="A0A267EFB6"/>
<dbReference type="Pfam" id="PF13920">
    <property type="entry name" value="zf-C3HC4_3"/>
    <property type="match status" value="1"/>
</dbReference>
<comment type="caution">
    <text evidence="7">The sequence shown here is derived from an EMBL/GenBank/DDBJ whole genome shotgun (WGS) entry which is preliminary data.</text>
</comment>
<dbReference type="InterPro" id="IPR013083">
    <property type="entry name" value="Znf_RING/FYVE/PHD"/>
</dbReference>
<feature type="region of interest" description="Disordered" evidence="4">
    <location>
        <begin position="1"/>
        <end position="25"/>
    </location>
</feature>
<dbReference type="InterPro" id="IPR019749">
    <property type="entry name" value="Band_41_domain"/>
</dbReference>
<evidence type="ECO:0000259" key="6">
    <source>
        <dbReference type="PROSITE" id="PS50089"/>
    </source>
</evidence>
<dbReference type="SUPFAM" id="SSF54236">
    <property type="entry name" value="Ubiquitin-like"/>
    <property type="match status" value="1"/>
</dbReference>
<dbReference type="SUPFAM" id="SSF47031">
    <property type="entry name" value="Second domain of FERM"/>
    <property type="match status" value="1"/>
</dbReference>
<dbReference type="InterPro" id="IPR018980">
    <property type="entry name" value="FERM_PH-like_C"/>
</dbReference>
<accession>A0A267EFB6</accession>
<dbReference type="InterPro" id="IPR018979">
    <property type="entry name" value="FERM_N"/>
</dbReference>
<dbReference type="PANTHER" id="PTHR23280:SF13">
    <property type="entry name" value="E3 UBIQUITIN-PROTEIN LIGASE MYLIP"/>
    <property type="match status" value="1"/>
</dbReference>
<dbReference type="EMBL" id="NIVC01002178">
    <property type="protein sequence ID" value="PAA60220.1"/>
    <property type="molecule type" value="Genomic_DNA"/>
</dbReference>
<keyword evidence="1 3" id="KW-0863">Zinc-finger</keyword>
<evidence type="ECO:0000256" key="3">
    <source>
        <dbReference type="PROSITE-ProRule" id="PRU00175"/>
    </source>
</evidence>
<sequence>MASSSHDAISSGRSEDATVSVGSPPNSPVLANYPSSIVGASVNNKQKCFHVDIVLPDGSLRQVEVDFKANGQECLDKICNSLGIVEEVDYFGLTYYGPKQEELWVNMRNRLFKQLSTGQPVPRMQLRVKFFVQPHMLLQEETKHLFFLDVRSQLIDHGNWLLLDDWRHAAAAAAAIEEPPTPASSSSTGLAISSGNTSLTLDLLIALLAQAEFGDFDSRRTPIKYQKYWREQGDIPAEVIAATAEAHRRLSGLSPASAEYRLLQLAAGLPMYGSHYHEVKDCFETKLNIAVGPSAICVCRENKQVLDRYPYPRVQKVTISDRVLYLSLSQENGSVKEVGYRLVSQKAANGLYRCVTETHSFFRCDTVRTDVSAQTCRDIKGALVSFFTEHDNSMVRDFVFDIQRTAKEVHDDARRRLYRCNSAANSPTSSGAFSFDESSMTPPPQAVPQQQQPPPDPAVTPASSNAEVQSIEEVAQLKEKLQSLEQSRLCRICIDSGIGIVFIPCGHMLACRDCSERLADCPLCRRSIEIRQPFFAPWNA</sequence>
<evidence type="ECO:0000256" key="4">
    <source>
        <dbReference type="SAM" id="MobiDB-lite"/>
    </source>
</evidence>
<dbReference type="SMART" id="SM00295">
    <property type="entry name" value="B41"/>
    <property type="match status" value="1"/>
</dbReference>
<dbReference type="InterPro" id="IPR014352">
    <property type="entry name" value="FERM/acyl-CoA-bd_prot_sf"/>
</dbReference>
<dbReference type="InterPro" id="IPR011993">
    <property type="entry name" value="PH-like_dom_sf"/>
</dbReference>
<dbReference type="InterPro" id="IPR000299">
    <property type="entry name" value="FERM_domain"/>
</dbReference>
<feature type="region of interest" description="Disordered" evidence="4">
    <location>
        <begin position="425"/>
        <end position="465"/>
    </location>
</feature>
<dbReference type="PANTHER" id="PTHR23280">
    <property type="entry name" value="4.1 G PROTEIN"/>
    <property type="match status" value="1"/>
</dbReference>
<gene>
    <name evidence="7" type="ORF">BOX15_Mlig026218g1</name>
</gene>
<dbReference type="Gene3D" id="3.10.20.90">
    <property type="entry name" value="Phosphatidylinositol 3-kinase Catalytic Subunit, Chain A, domain 1"/>
    <property type="match status" value="1"/>
</dbReference>
<dbReference type="Gene3D" id="3.30.40.10">
    <property type="entry name" value="Zinc/RING finger domain, C3HC4 (zinc finger)"/>
    <property type="match status" value="1"/>
</dbReference>
<dbReference type="Pfam" id="PF09379">
    <property type="entry name" value="FERM_N"/>
    <property type="match status" value="1"/>
</dbReference>
<dbReference type="SUPFAM" id="SSF57850">
    <property type="entry name" value="RING/U-box"/>
    <property type="match status" value="1"/>
</dbReference>
<keyword evidence="1 3" id="KW-0479">Metal-binding</keyword>
<dbReference type="Gene3D" id="1.20.80.10">
    <property type="match status" value="1"/>
</dbReference>
<dbReference type="InterPro" id="IPR035963">
    <property type="entry name" value="FERM_2"/>
</dbReference>
<evidence type="ECO:0000259" key="5">
    <source>
        <dbReference type="PROSITE" id="PS50057"/>
    </source>
</evidence>
<dbReference type="InterPro" id="IPR029071">
    <property type="entry name" value="Ubiquitin-like_domsf"/>
</dbReference>
<feature type="domain" description="FERM" evidence="5">
    <location>
        <begin position="49"/>
        <end position="366"/>
    </location>
</feature>
<dbReference type="Pfam" id="PF00373">
    <property type="entry name" value="FERM_M"/>
    <property type="match status" value="1"/>
</dbReference>
<dbReference type="InterPro" id="IPR019748">
    <property type="entry name" value="FERM_central"/>
</dbReference>
<dbReference type="OrthoDB" id="10037309at2759"/>
<dbReference type="STRING" id="282301.A0A267EFB6"/>
<dbReference type="Gene3D" id="2.30.29.30">
    <property type="entry name" value="Pleckstrin-homology domain (PH domain)/Phosphotyrosine-binding domain (PTB)"/>
    <property type="match status" value="1"/>
</dbReference>
<proteinExistence type="predicted"/>
<name>A0A267EFB6_9PLAT</name>
<evidence type="ECO:0000256" key="1">
    <source>
        <dbReference type="ARBA" id="ARBA00022771"/>
    </source>
</evidence>
<feature type="compositionally biased region" description="Polar residues" evidence="4">
    <location>
        <begin position="1"/>
        <end position="12"/>
    </location>
</feature>
<dbReference type="GO" id="GO:0004842">
    <property type="term" value="F:ubiquitin-protein transferase activity"/>
    <property type="evidence" value="ECO:0007669"/>
    <property type="project" value="TreeGrafter"/>
</dbReference>
<feature type="compositionally biased region" description="Pro residues" evidence="4">
    <location>
        <begin position="441"/>
        <end position="458"/>
    </location>
</feature>
<reference evidence="7 8" key="1">
    <citation type="submission" date="2017-06" db="EMBL/GenBank/DDBJ databases">
        <title>A platform for efficient transgenesis in Macrostomum lignano, a flatworm model organism for stem cell research.</title>
        <authorList>
            <person name="Berezikov E."/>
        </authorList>
    </citation>
    <scope>NUCLEOTIDE SEQUENCE [LARGE SCALE GENOMIC DNA]</scope>
    <source>
        <strain evidence="7">DV1</strain>
        <tissue evidence="7">Whole organism</tissue>
    </source>
</reference>
<dbReference type="GO" id="GO:0006511">
    <property type="term" value="P:ubiquitin-dependent protein catabolic process"/>
    <property type="evidence" value="ECO:0007669"/>
    <property type="project" value="TreeGrafter"/>
</dbReference>
<evidence type="ECO:0000256" key="2">
    <source>
        <dbReference type="ARBA" id="ARBA00022833"/>
    </source>
</evidence>
<dbReference type="PROSITE" id="PS50057">
    <property type="entry name" value="FERM_3"/>
    <property type="match status" value="1"/>
</dbReference>
<dbReference type="PROSITE" id="PS50089">
    <property type="entry name" value="ZF_RING_2"/>
    <property type="match status" value="1"/>
</dbReference>
<dbReference type="CDD" id="cd17104">
    <property type="entry name" value="FERM_F1_MYLIP"/>
    <property type="match status" value="1"/>
</dbReference>
<dbReference type="InterPro" id="IPR001841">
    <property type="entry name" value="Znf_RING"/>
</dbReference>
<protein>
    <recommendedName>
        <fullName evidence="9">RING-type domain-containing protein</fullName>
    </recommendedName>
</protein>
<evidence type="ECO:0000313" key="8">
    <source>
        <dbReference type="Proteomes" id="UP000215902"/>
    </source>
</evidence>
<evidence type="ECO:0008006" key="9">
    <source>
        <dbReference type="Google" id="ProtNLM"/>
    </source>
</evidence>
<evidence type="ECO:0000313" key="7">
    <source>
        <dbReference type="EMBL" id="PAA60220.1"/>
    </source>
</evidence>
<keyword evidence="8" id="KW-1185">Reference proteome</keyword>
<dbReference type="SMART" id="SM00184">
    <property type="entry name" value="RING"/>
    <property type="match status" value="1"/>
</dbReference>
<dbReference type="SUPFAM" id="SSF50729">
    <property type="entry name" value="PH domain-like"/>
    <property type="match status" value="1"/>
</dbReference>
<dbReference type="CDD" id="cd14473">
    <property type="entry name" value="FERM_B-lobe"/>
    <property type="match status" value="1"/>
</dbReference>
<feature type="domain" description="RING-type" evidence="6">
    <location>
        <begin position="490"/>
        <end position="525"/>
    </location>
</feature>
<organism evidence="7 8">
    <name type="scientific">Macrostomum lignano</name>
    <dbReference type="NCBI Taxonomy" id="282301"/>
    <lineage>
        <taxon>Eukaryota</taxon>
        <taxon>Metazoa</taxon>
        <taxon>Spiralia</taxon>
        <taxon>Lophotrochozoa</taxon>
        <taxon>Platyhelminthes</taxon>
        <taxon>Rhabditophora</taxon>
        <taxon>Macrostomorpha</taxon>
        <taxon>Macrostomida</taxon>
        <taxon>Macrostomidae</taxon>
        <taxon>Macrostomum</taxon>
    </lineage>
</organism>
<feature type="compositionally biased region" description="Polar residues" evidence="4">
    <location>
        <begin position="425"/>
        <end position="440"/>
    </location>
</feature>
<dbReference type="GO" id="GO:0008270">
    <property type="term" value="F:zinc ion binding"/>
    <property type="evidence" value="ECO:0007669"/>
    <property type="project" value="UniProtKB-KW"/>
</dbReference>
<dbReference type="Pfam" id="PF09380">
    <property type="entry name" value="FERM_C"/>
    <property type="match status" value="1"/>
</dbReference>
<keyword evidence="2" id="KW-0862">Zinc</keyword>